<dbReference type="EMBL" id="BGPR01000572">
    <property type="protein sequence ID" value="GBM26920.1"/>
    <property type="molecule type" value="Genomic_DNA"/>
</dbReference>
<dbReference type="AlphaFoldDB" id="A0A4Y2ECQ5"/>
<sequence length="108" mass="11968">MCCGYLEEGVPIPGVVLVVDHIQDRELSIRGSFKEKILPCIWTWCSLNLANKRPLADGYLKRSTDSRASSPCCAVGPKGCLFRLNSRKKSAMHMDLVLIKSGQQTSSR</sequence>
<reference evidence="1 2" key="1">
    <citation type="journal article" date="2019" name="Sci. Rep.">
        <title>Orb-weaving spider Araneus ventricosus genome elucidates the spidroin gene catalogue.</title>
        <authorList>
            <person name="Kono N."/>
            <person name="Nakamura H."/>
            <person name="Ohtoshi R."/>
            <person name="Moran D.A.P."/>
            <person name="Shinohara A."/>
            <person name="Yoshida Y."/>
            <person name="Fujiwara M."/>
            <person name="Mori M."/>
            <person name="Tomita M."/>
            <person name="Arakawa K."/>
        </authorList>
    </citation>
    <scope>NUCLEOTIDE SEQUENCE [LARGE SCALE GENOMIC DNA]</scope>
</reference>
<dbReference type="Proteomes" id="UP000499080">
    <property type="component" value="Unassembled WGS sequence"/>
</dbReference>
<comment type="caution">
    <text evidence="1">The sequence shown here is derived from an EMBL/GenBank/DDBJ whole genome shotgun (WGS) entry which is preliminary data.</text>
</comment>
<keyword evidence="2" id="KW-1185">Reference proteome</keyword>
<evidence type="ECO:0000313" key="2">
    <source>
        <dbReference type="Proteomes" id="UP000499080"/>
    </source>
</evidence>
<evidence type="ECO:0000313" key="1">
    <source>
        <dbReference type="EMBL" id="GBM26920.1"/>
    </source>
</evidence>
<proteinExistence type="predicted"/>
<gene>
    <name evidence="1" type="ORF">AVEN_264766_1</name>
</gene>
<protein>
    <submittedName>
        <fullName evidence="1">Uncharacterized protein</fullName>
    </submittedName>
</protein>
<name>A0A4Y2ECQ5_ARAVE</name>
<organism evidence="1 2">
    <name type="scientific">Araneus ventricosus</name>
    <name type="common">Orbweaver spider</name>
    <name type="synonym">Epeira ventricosa</name>
    <dbReference type="NCBI Taxonomy" id="182803"/>
    <lineage>
        <taxon>Eukaryota</taxon>
        <taxon>Metazoa</taxon>
        <taxon>Ecdysozoa</taxon>
        <taxon>Arthropoda</taxon>
        <taxon>Chelicerata</taxon>
        <taxon>Arachnida</taxon>
        <taxon>Araneae</taxon>
        <taxon>Araneomorphae</taxon>
        <taxon>Entelegynae</taxon>
        <taxon>Araneoidea</taxon>
        <taxon>Araneidae</taxon>
        <taxon>Araneus</taxon>
    </lineage>
</organism>
<accession>A0A4Y2ECQ5</accession>